<dbReference type="Proteomes" id="UP001152531">
    <property type="component" value="Unassembled WGS sequence"/>
</dbReference>
<evidence type="ECO:0000313" key="2">
    <source>
        <dbReference type="Proteomes" id="UP001152531"/>
    </source>
</evidence>
<name>A0ACA9YDF9_9ASCO</name>
<proteinExistence type="predicted"/>
<gene>
    <name evidence="1" type="ORF">CLIB1444_13S00584</name>
</gene>
<reference evidence="1" key="1">
    <citation type="submission" date="2022-06" db="EMBL/GenBank/DDBJ databases">
        <authorList>
            <person name="Legras J.-L."/>
            <person name="Devillers H."/>
            <person name="Grondin C."/>
        </authorList>
    </citation>
    <scope>NUCLEOTIDE SEQUENCE</scope>
    <source>
        <strain evidence="1">CLIB 1444</strain>
    </source>
</reference>
<accession>A0ACA9YDF9</accession>
<keyword evidence="2" id="KW-1185">Reference proteome</keyword>
<sequence>MIDDTVERIRNKNHRLMDELKSMIQDNKLTPIDMNMFSSDDNEKFKIREEVEKNKVREEVDKSKVENDKSGVTLSSTRIPRLTRSPRNKGSNQSSPVVKEETSIKSSQPKPNPIRTSPTRSPIRPSKDKIQEKEPFKEPKTVKFPSLSYEPTFTQPSSLLLQKINNQDKEIENLKALVKQLKNENNSLKQDNYQYQSHNNKLIKQSNGDIERLKESYEKQLKQKDLQTNELKNEIENSNLLINQYKLMDRNKDNKMIALKEIITSINIQINEKSVIINDQQFEIEDLKNYNKLVKRLIQSVIEKFNKNLDKISEIIDNNYIEKGLLGNLSSPQSLKFNYDEDDTSDLLYNNTTKQLIKTSISPSLDKLFLNNDLVKTPLVKFKIAAKFVLFLVKLKKSRRH</sequence>
<comment type="caution">
    <text evidence="1">The sequence shown here is derived from an EMBL/GenBank/DDBJ whole genome shotgun (WGS) entry which is preliminary data.</text>
</comment>
<organism evidence="1 2">
    <name type="scientific">[Candida] jaroonii</name>
    <dbReference type="NCBI Taxonomy" id="467808"/>
    <lineage>
        <taxon>Eukaryota</taxon>
        <taxon>Fungi</taxon>
        <taxon>Dikarya</taxon>
        <taxon>Ascomycota</taxon>
        <taxon>Saccharomycotina</taxon>
        <taxon>Pichiomycetes</taxon>
        <taxon>Debaryomycetaceae</taxon>
        <taxon>Yamadazyma</taxon>
    </lineage>
</organism>
<evidence type="ECO:0000313" key="1">
    <source>
        <dbReference type="EMBL" id="CAH6723110.1"/>
    </source>
</evidence>
<protein>
    <submittedName>
        <fullName evidence="1">Uncharacterized protein</fullName>
    </submittedName>
</protein>
<dbReference type="EMBL" id="CALSDN010000013">
    <property type="protein sequence ID" value="CAH6723110.1"/>
    <property type="molecule type" value="Genomic_DNA"/>
</dbReference>